<keyword evidence="2" id="KW-1185">Reference proteome</keyword>
<proteinExistence type="predicted"/>
<dbReference type="Proteomes" id="UP001153332">
    <property type="component" value="Unassembled WGS sequence"/>
</dbReference>
<gene>
    <name evidence="1" type="ORF">O1611_g8382</name>
</gene>
<evidence type="ECO:0000313" key="1">
    <source>
        <dbReference type="EMBL" id="KAJ8125256.1"/>
    </source>
</evidence>
<name>A0ACC2JCL5_9PEZI</name>
<comment type="caution">
    <text evidence="1">The sequence shown here is derived from an EMBL/GenBank/DDBJ whole genome shotgun (WGS) entry which is preliminary data.</text>
</comment>
<reference evidence="1" key="1">
    <citation type="submission" date="2022-12" db="EMBL/GenBank/DDBJ databases">
        <title>Genome Sequence of Lasiodiplodia mahajangana.</title>
        <authorList>
            <person name="Buettner E."/>
        </authorList>
    </citation>
    <scope>NUCLEOTIDE SEQUENCE</scope>
    <source>
        <strain evidence="1">VT137</strain>
    </source>
</reference>
<dbReference type="EMBL" id="JAPUUL010002473">
    <property type="protein sequence ID" value="KAJ8125256.1"/>
    <property type="molecule type" value="Genomic_DNA"/>
</dbReference>
<evidence type="ECO:0000313" key="2">
    <source>
        <dbReference type="Proteomes" id="UP001153332"/>
    </source>
</evidence>
<organism evidence="1 2">
    <name type="scientific">Lasiodiplodia mahajangana</name>
    <dbReference type="NCBI Taxonomy" id="1108764"/>
    <lineage>
        <taxon>Eukaryota</taxon>
        <taxon>Fungi</taxon>
        <taxon>Dikarya</taxon>
        <taxon>Ascomycota</taxon>
        <taxon>Pezizomycotina</taxon>
        <taxon>Dothideomycetes</taxon>
        <taxon>Dothideomycetes incertae sedis</taxon>
        <taxon>Botryosphaeriales</taxon>
        <taxon>Botryosphaeriaceae</taxon>
        <taxon>Lasiodiplodia</taxon>
    </lineage>
</organism>
<sequence>MIPPPLRYCQKILCGDVENIQSLLKGIGVHTRLPGPGGLTLLQAAVAQQTATIRTIDFLLAEGADINAPADPNNGGRTALQAACEHGSLEIIRHLLKRGADINAPPAEHEGRTALQAASGRTDRFVAIVEFLFEMGANINAPAAQNGGRTALQAAAEKGSYQIVKYLLEKGININAPRAKFDGRMAFEVSSLESFIILFPILIIYEL</sequence>
<protein>
    <submittedName>
        <fullName evidence="1">Uncharacterized protein</fullName>
    </submittedName>
</protein>
<accession>A0ACC2JCL5</accession>